<comment type="caution">
    <text evidence="1">The sequence shown here is derived from an EMBL/GenBank/DDBJ whole genome shotgun (WGS) entry which is preliminary data.</text>
</comment>
<accession>A0AB73BAR9</accession>
<dbReference type="Proteomes" id="UP000315353">
    <property type="component" value="Unassembled WGS sequence"/>
</dbReference>
<reference evidence="1 2" key="1">
    <citation type="submission" date="2019-06" db="EMBL/GenBank/DDBJ databases">
        <title>Whole genome shotgun sequence of Corynebacterium flavescens NBRC 14136.</title>
        <authorList>
            <person name="Hosoyama A."/>
            <person name="Uohara A."/>
            <person name="Ohji S."/>
            <person name="Ichikawa N."/>
        </authorList>
    </citation>
    <scope>NUCLEOTIDE SEQUENCE [LARGE SCALE GENOMIC DNA]</scope>
    <source>
        <strain evidence="1 2">NBRC 14136</strain>
    </source>
</reference>
<name>A0AB73BAR9_CORFL</name>
<proteinExistence type="predicted"/>
<gene>
    <name evidence="1" type="ORF">CFL01nite_23770</name>
</gene>
<evidence type="ECO:0000313" key="2">
    <source>
        <dbReference type="Proteomes" id="UP000315353"/>
    </source>
</evidence>
<dbReference type="PROSITE" id="PS51257">
    <property type="entry name" value="PROKAR_LIPOPROTEIN"/>
    <property type="match status" value="1"/>
</dbReference>
<dbReference type="EMBL" id="BJNB01000062">
    <property type="protein sequence ID" value="GEB98882.1"/>
    <property type="molecule type" value="Genomic_DNA"/>
</dbReference>
<dbReference type="AlphaFoldDB" id="A0AB73BAR9"/>
<organism evidence="1 2">
    <name type="scientific">Corynebacterium flavescens</name>
    <dbReference type="NCBI Taxonomy" id="28028"/>
    <lineage>
        <taxon>Bacteria</taxon>
        <taxon>Bacillati</taxon>
        <taxon>Actinomycetota</taxon>
        <taxon>Actinomycetes</taxon>
        <taxon>Mycobacteriales</taxon>
        <taxon>Corynebacteriaceae</taxon>
        <taxon>Corynebacterium</taxon>
    </lineage>
</organism>
<protein>
    <submittedName>
        <fullName evidence="1">Uncharacterized protein</fullName>
    </submittedName>
</protein>
<evidence type="ECO:0000313" key="1">
    <source>
        <dbReference type="EMBL" id="GEB98882.1"/>
    </source>
</evidence>
<sequence>MAAREAGHHCSAGTSCAPRGKIREQISYYPWTLAVACKKSVYLSPGHPQLFGDRIGSAYSDFLVLSQPSDYPFLCSGLFPLSF</sequence>